<feature type="chain" id="PRO_5047365444" evidence="3">
    <location>
        <begin position="25"/>
        <end position="585"/>
    </location>
</feature>
<dbReference type="PANTHER" id="PTHR30404">
    <property type="entry name" value="N-ACETYLMURAMOYL-L-ALANINE AMIDASE"/>
    <property type="match status" value="1"/>
</dbReference>
<protein>
    <submittedName>
        <fullName evidence="5">N-acetylmuramoyl-L-alanine amidase</fullName>
    </submittedName>
</protein>
<keyword evidence="3" id="KW-0732">Signal</keyword>
<comment type="caution">
    <text evidence="5">The sequence shown here is derived from an EMBL/GenBank/DDBJ whole genome shotgun (WGS) entry which is preliminary data.</text>
</comment>
<dbReference type="InterPro" id="IPR002508">
    <property type="entry name" value="MurNAc-LAA_cat"/>
</dbReference>
<organism evidence="5 6">
    <name type="scientific">Deinococcus malanensis</name>
    <dbReference type="NCBI Taxonomy" id="1706855"/>
    <lineage>
        <taxon>Bacteria</taxon>
        <taxon>Thermotogati</taxon>
        <taxon>Deinococcota</taxon>
        <taxon>Deinococci</taxon>
        <taxon>Deinococcales</taxon>
        <taxon>Deinococcaceae</taxon>
        <taxon>Deinococcus</taxon>
    </lineage>
</organism>
<evidence type="ECO:0000256" key="1">
    <source>
        <dbReference type="ARBA" id="ARBA00022801"/>
    </source>
</evidence>
<dbReference type="CDD" id="cd02696">
    <property type="entry name" value="MurNAc-LAA"/>
    <property type="match status" value="1"/>
</dbReference>
<accession>A0ABQ2EUU7</accession>
<evidence type="ECO:0000256" key="3">
    <source>
        <dbReference type="SAM" id="SignalP"/>
    </source>
</evidence>
<dbReference type="InterPro" id="IPR050695">
    <property type="entry name" value="N-acetylmuramoyl_amidase_3"/>
</dbReference>
<keyword evidence="1" id="KW-0378">Hydrolase</keyword>
<name>A0ABQ2EUU7_9DEIO</name>
<feature type="domain" description="MurNAc-LAA" evidence="4">
    <location>
        <begin position="456"/>
        <end position="562"/>
    </location>
</feature>
<evidence type="ECO:0000256" key="2">
    <source>
        <dbReference type="SAM" id="MobiDB-lite"/>
    </source>
</evidence>
<dbReference type="RefSeq" id="WP_189008150.1">
    <property type="nucleotide sequence ID" value="NZ_BMPP01000008.1"/>
</dbReference>
<dbReference type="Pfam" id="PF01520">
    <property type="entry name" value="Amidase_3"/>
    <property type="match status" value="1"/>
</dbReference>
<evidence type="ECO:0000313" key="6">
    <source>
        <dbReference type="Proteomes" id="UP000647587"/>
    </source>
</evidence>
<evidence type="ECO:0000259" key="4">
    <source>
        <dbReference type="SMART" id="SM00646"/>
    </source>
</evidence>
<feature type="signal peptide" evidence="3">
    <location>
        <begin position="1"/>
        <end position="24"/>
    </location>
</feature>
<keyword evidence="6" id="KW-1185">Reference proteome</keyword>
<proteinExistence type="predicted"/>
<dbReference type="SMART" id="SM00646">
    <property type="entry name" value="Ami_3"/>
    <property type="match status" value="1"/>
</dbReference>
<gene>
    <name evidence="5" type="ORF">GCM10008955_21660</name>
</gene>
<dbReference type="Proteomes" id="UP000647587">
    <property type="component" value="Unassembled WGS sequence"/>
</dbReference>
<sequence>MKRIAIFLSSALLVAMASHGRAQSSDPFQRSAPVQTLPALRGTSPTTPPVTVPLKLTGTQNAAFGTPRASSDGSNTRVVFDLQPGVTYSLTPTFTGLRLDIQGARVIPAMTARLGASVSEYRAGGGQATLITPFPLSFTDGWKASEATLANGNRVLILEFGPTVEGGASAALKANVRVTPAPAAATPATAVKTPVKEGLPPGDTVAPVKVLPPAPALPGADANVPSALVGRIPGTAQAGAQLSAPRIGKNPGQTRLVLDLPAGASYRIVPSGVSLRIELSGVTGGAQGAENISPELRSWRFEPVGGGLQATLVTAARVTERSGWRAQLLPPSGSDRSRLVIDISPAMANLTPLSPREKVLAAVPPVPVTRGTAILALSASYVQPRVVLDPGHGGRDPGAVGTVIEKEITLGVALRVRDMLRAAGVDVVMTRDTDRALHSSKNTDLEMRAATSAPGTQLFVSIHVNALEAKTALRGYGIETWWNPNHPLSSSLAAILQRSMVAESGAFSRGLKNNLSLGVLRNSRVPAALIEIGFASHPVDGLNLQDENYLDRVALGVASGIREALISGVTASRQVLTPSAGGAEK</sequence>
<feature type="region of interest" description="Disordered" evidence="2">
    <location>
        <begin position="23"/>
        <end position="48"/>
    </location>
</feature>
<evidence type="ECO:0000313" key="5">
    <source>
        <dbReference type="EMBL" id="GGK27532.1"/>
    </source>
</evidence>
<dbReference type="EMBL" id="BMPP01000008">
    <property type="protein sequence ID" value="GGK27532.1"/>
    <property type="molecule type" value="Genomic_DNA"/>
</dbReference>
<reference evidence="6" key="1">
    <citation type="journal article" date="2019" name="Int. J. Syst. Evol. Microbiol.">
        <title>The Global Catalogue of Microorganisms (GCM) 10K type strain sequencing project: providing services to taxonomists for standard genome sequencing and annotation.</title>
        <authorList>
            <consortium name="The Broad Institute Genomics Platform"/>
            <consortium name="The Broad Institute Genome Sequencing Center for Infectious Disease"/>
            <person name="Wu L."/>
            <person name="Ma J."/>
        </authorList>
    </citation>
    <scope>NUCLEOTIDE SEQUENCE [LARGE SCALE GENOMIC DNA]</scope>
    <source>
        <strain evidence="6">JCM 30331</strain>
    </source>
</reference>
<dbReference type="PANTHER" id="PTHR30404:SF0">
    <property type="entry name" value="N-ACETYLMURAMOYL-L-ALANINE AMIDASE AMIC"/>
    <property type="match status" value="1"/>
</dbReference>
<feature type="compositionally biased region" description="Polar residues" evidence="2">
    <location>
        <begin position="23"/>
        <end position="34"/>
    </location>
</feature>
<dbReference type="SUPFAM" id="SSF53187">
    <property type="entry name" value="Zn-dependent exopeptidases"/>
    <property type="match status" value="1"/>
</dbReference>
<dbReference type="Gene3D" id="3.40.630.40">
    <property type="entry name" value="Zn-dependent exopeptidases"/>
    <property type="match status" value="1"/>
</dbReference>